<keyword evidence="2" id="KW-1185">Reference proteome</keyword>
<protein>
    <submittedName>
        <fullName evidence="1">Uncharacterized protein</fullName>
    </submittedName>
</protein>
<organism evidence="1 2">
    <name type="scientific">Naganishia friedmannii</name>
    <dbReference type="NCBI Taxonomy" id="89922"/>
    <lineage>
        <taxon>Eukaryota</taxon>
        <taxon>Fungi</taxon>
        <taxon>Dikarya</taxon>
        <taxon>Basidiomycota</taxon>
        <taxon>Agaricomycotina</taxon>
        <taxon>Tremellomycetes</taxon>
        <taxon>Filobasidiales</taxon>
        <taxon>Filobasidiaceae</taxon>
        <taxon>Naganishia</taxon>
    </lineage>
</organism>
<dbReference type="Proteomes" id="UP001227268">
    <property type="component" value="Unassembled WGS sequence"/>
</dbReference>
<evidence type="ECO:0000313" key="1">
    <source>
        <dbReference type="EMBL" id="KAJ9104416.1"/>
    </source>
</evidence>
<comment type="caution">
    <text evidence="1">The sequence shown here is derived from an EMBL/GenBank/DDBJ whole genome shotgun (WGS) entry which is preliminary data.</text>
</comment>
<proteinExistence type="predicted"/>
<sequence length="229" mass="24016">MPPSDDVNESSRCPTTPSPDTSVSAPAASAPCPPAGDHVVPYSPSRPDIVHDGDFDEFITFEFAPSPPQDSFAAVNNTVSQAADPLDDFLKTQHFREAGLVDKRGGVCVLNLDCTVLHAPYCPYTTVLDAPCHSPLAVQAASPHQVMVPAVVDQPLSIQSVQQLLDLLVGSTSLPLHASSAAPSADVAHKTTCAMADLQAQARQSTPLPSPDRGPATLTSSDTSIIDWL</sequence>
<name>A0ACC2W049_9TREE</name>
<accession>A0ACC2W049</accession>
<dbReference type="EMBL" id="JASBWT010000005">
    <property type="protein sequence ID" value="KAJ9104416.1"/>
    <property type="molecule type" value="Genomic_DNA"/>
</dbReference>
<evidence type="ECO:0000313" key="2">
    <source>
        <dbReference type="Proteomes" id="UP001227268"/>
    </source>
</evidence>
<reference evidence="1" key="1">
    <citation type="submission" date="2023-04" db="EMBL/GenBank/DDBJ databases">
        <title>Draft Genome sequencing of Naganishia species isolated from polar environments using Oxford Nanopore Technology.</title>
        <authorList>
            <person name="Leo P."/>
            <person name="Venkateswaran K."/>
        </authorList>
    </citation>
    <scope>NUCLEOTIDE SEQUENCE</scope>
    <source>
        <strain evidence="1">MNA-CCFEE 5423</strain>
    </source>
</reference>
<gene>
    <name evidence="1" type="ORF">QFC21_001911</name>
</gene>